<dbReference type="NCBIfam" id="NF010461">
    <property type="entry name" value="PRK13886.1"/>
    <property type="match status" value="1"/>
</dbReference>
<dbReference type="InterPro" id="IPR002586">
    <property type="entry name" value="CobQ/CobB/MinD/ParA_Nub-bd_dom"/>
</dbReference>
<gene>
    <name evidence="2" type="ORF">STH12_04266</name>
</gene>
<reference evidence="2 3" key="1">
    <citation type="submission" date="2017-03" db="EMBL/GenBank/DDBJ databases">
        <title>Full genome sequence of a non-lethal Shewanella isolate that potentiates virulence of Vibio parahaemolyticus causing acute hepatopancreatic necrosis disease (AHPND) in shrimp.</title>
        <authorList>
            <person name="Prachumwat A."/>
            <person name="Sritunyalucksana K."/>
        </authorList>
    </citation>
    <scope>NUCLEOTIDE SEQUENCE [LARGE SCALE GENOMIC DNA]</scope>
    <source>
        <strain evidence="2 3">TH2012</strain>
        <plasmid evidence="3">psth1</plasmid>
    </source>
</reference>
<sequence>MSKIHIVLQGKGGVGKSLVASLIAQYKTAQLDKVTCIDTDPVNATFASYKELNVDTFKIIENDEINIRSFDALIERIAQTENDIIIDNGASSFVPLSNYIIQNGIADIIQELGHELIIHTIITGGQALSDTLNGFVSLVNQYPENCSFVVWLNPYWGAIEAEGKHFENMKAYTVNKEKVSAIIELPALKKETFGRDFEDMLRDKKTFNEAINDESLTIMNRQRLKMLKMDIFKLITAASII</sequence>
<evidence type="ECO:0000313" key="3">
    <source>
        <dbReference type="Proteomes" id="UP000278437"/>
    </source>
</evidence>
<dbReference type="Proteomes" id="UP000278437">
    <property type="component" value="Plasmid pSTH1"/>
</dbReference>
<protein>
    <recommendedName>
        <fullName evidence="1">CobQ/CobB/MinD/ParA nucleotide binding domain-containing protein</fullName>
    </recommendedName>
</protein>
<dbReference type="SUPFAM" id="SSF52540">
    <property type="entry name" value="P-loop containing nucleoside triphosphate hydrolases"/>
    <property type="match status" value="1"/>
</dbReference>
<name>A0ABM8HK32_9GAMM</name>
<feature type="domain" description="CobQ/CobB/MinD/ParA nucleotide binding" evidence="1">
    <location>
        <begin position="6"/>
        <end position="86"/>
    </location>
</feature>
<accession>A0ABM8HK32</accession>
<dbReference type="CDD" id="cd05386">
    <property type="entry name" value="TraL"/>
    <property type="match status" value="1"/>
</dbReference>
<proteinExistence type="predicted"/>
<dbReference type="RefSeq" id="WP_126169635.1">
    <property type="nucleotide sequence ID" value="NZ_CP020374.1"/>
</dbReference>
<dbReference type="EMBL" id="CP020374">
    <property type="protein sequence ID" value="AZQ13292.1"/>
    <property type="molecule type" value="Genomic_DNA"/>
</dbReference>
<dbReference type="Pfam" id="PF01656">
    <property type="entry name" value="CbiA"/>
    <property type="match status" value="1"/>
</dbReference>
<evidence type="ECO:0000259" key="1">
    <source>
        <dbReference type="Pfam" id="PF01656"/>
    </source>
</evidence>
<dbReference type="InterPro" id="IPR027417">
    <property type="entry name" value="P-loop_NTPase"/>
</dbReference>
<evidence type="ECO:0000313" key="2">
    <source>
        <dbReference type="EMBL" id="AZQ13292.1"/>
    </source>
</evidence>
<organism evidence="2 3">
    <name type="scientific">Shewanella khirikhana</name>
    <dbReference type="NCBI Taxonomy" id="1965282"/>
    <lineage>
        <taxon>Bacteria</taxon>
        <taxon>Pseudomonadati</taxon>
        <taxon>Pseudomonadota</taxon>
        <taxon>Gammaproteobacteria</taxon>
        <taxon>Alteromonadales</taxon>
        <taxon>Shewanellaceae</taxon>
        <taxon>Shewanella</taxon>
    </lineage>
</organism>
<dbReference type="Gene3D" id="3.40.50.300">
    <property type="entry name" value="P-loop containing nucleotide triphosphate hydrolases"/>
    <property type="match status" value="1"/>
</dbReference>
<keyword evidence="2" id="KW-0614">Plasmid</keyword>
<geneLocation type="plasmid" evidence="3">
    <name>psth1</name>
</geneLocation>
<keyword evidence="3" id="KW-1185">Reference proteome</keyword>